<dbReference type="Gene3D" id="1.20.120.30">
    <property type="entry name" value="Aspartate receptor, ligand-binding domain"/>
    <property type="match status" value="1"/>
</dbReference>
<sequence>MFVATANTLNIPAPLMDRMEIIRLSGYTEDEKVSIAERYLVPKQMAANGLKPEECAISESALRDIVRYYTREAGVRSLERELGNLARKTARITHEIEELTHSLRDQSSDVGADMARSVHRAQRVGALVTNTGNTLGQVGAMLTEVRAVTGEQTGLMRQLTSDADRQRQDAGQAAELLQVLVQRFAATMTLIRDAREQLETGVTAVSKSSDAAVTLRVSLAMHYQWIGALLAAAQKQERVDMDVSNFHGCFFGKWYFGAGAQHFGSDAGFAGVDSVHQDVHRTGQSLVEAIRAGDAARTAELASRLEGLSDTITDRLEALMRQIP</sequence>
<dbReference type="Pfam" id="PF22667">
    <property type="entry name" value="Lon_lid"/>
    <property type="match status" value="1"/>
</dbReference>
<dbReference type="EMBL" id="MLJW01005981">
    <property type="protein sequence ID" value="OIQ67353.1"/>
    <property type="molecule type" value="Genomic_DNA"/>
</dbReference>
<keyword evidence="3" id="KW-0645">Protease</keyword>
<gene>
    <name evidence="3" type="primary">lon_25</name>
    <name evidence="3" type="ORF">GALL_510680</name>
</gene>
<comment type="caution">
    <text evidence="3">The sequence shown here is derived from an EMBL/GenBank/DDBJ whole genome shotgun (WGS) entry which is preliminary data.</text>
</comment>
<name>A0A1J5P6Z2_9ZZZZ</name>
<dbReference type="SUPFAM" id="SSF52540">
    <property type="entry name" value="P-loop containing nucleoside triphosphate hydrolases"/>
    <property type="match status" value="1"/>
</dbReference>
<evidence type="ECO:0000259" key="2">
    <source>
        <dbReference type="Pfam" id="PF22667"/>
    </source>
</evidence>
<dbReference type="SUPFAM" id="SSF58104">
    <property type="entry name" value="Methyl-accepting chemotaxis protein (MCP) signaling domain"/>
    <property type="match status" value="1"/>
</dbReference>
<feature type="domain" description="Chemoreceptor zinc-binding" evidence="1">
    <location>
        <begin position="222"/>
        <end position="286"/>
    </location>
</feature>
<dbReference type="Pfam" id="PF13682">
    <property type="entry name" value="CZB"/>
    <property type="match status" value="1"/>
</dbReference>
<reference evidence="3" key="1">
    <citation type="submission" date="2016-10" db="EMBL/GenBank/DDBJ databases">
        <title>Sequence of Gallionella enrichment culture.</title>
        <authorList>
            <person name="Poehlein A."/>
            <person name="Muehling M."/>
            <person name="Daniel R."/>
        </authorList>
    </citation>
    <scope>NUCLEOTIDE SEQUENCE</scope>
</reference>
<evidence type="ECO:0000313" key="3">
    <source>
        <dbReference type="EMBL" id="OIQ67353.1"/>
    </source>
</evidence>
<dbReference type="InterPro" id="IPR025991">
    <property type="entry name" value="Chemoreceptor_zinc-bind_dom"/>
</dbReference>
<dbReference type="GO" id="GO:0030163">
    <property type="term" value="P:protein catabolic process"/>
    <property type="evidence" value="ECO:0007669"/>
    <property type="project" value="InterPro"/>
</dbReference>
<dbReference type="InterPro" id="IPR027417">
    <property type="entry name" value="P-loop_NTPase"/>
</dbReference>
<proteinExistence type="predicted"/>
<dbReference type="GO" id="GO:0004176">
    <property type="term" value="F:ATP-dependent peptidase activity"/>
    <property type="evidence" value="ECO:0007669"/>
    <property type="project" value="InterPro"/>
</dbReference>
<dbReference type="InterPro" id="IPR054594">
    <property type="entry name" value="Lon_lid"/>
</dbReference>
<dbReference type="PANTHER" id="PTHR10046">
    <property type="entry name" value="ATP DEPENDENT LON PROTEASE FAMILY MEMBER"/>
    <property type="match status" value="1"/>
</dbReference>
<keyword evidence="3" id="KW-0378">Hydrolase</keyword>
<dbReference type="GO" id="GO:0005524">
    <property type="term" value="F:ATP binding"/>
    <property type="evidence" value="ECO:0007669"/>
    <property type="project" value="InterPro"/>
</dbReference>
<accession>A0A1J5P6Z2</accession>
<dbReference type="InterPro" id="IPR027065">
    <property type="entry name" value="Lon_Prtase"/>
</dbReference>
<dbReference type="Gene3D" id="1.10.8.60">
    <property type="match status" value="1"/>
</dbReference>
<dbReference type="GO" id="GO:0004252">
    <property type="term" value="F:serine-type endopeptidase activity"/>
    <property type="evidence" value="ECO:0007669"/>
    <property type="project" value="UniProtKB-EC"/>
</dbReference>
<organism evidence="3">
    <name type="scientific">mine drainage metagenome</name>
    <dbReference type="NCBI Taxonomy" id="410659"/>
    <lineage>
        <taxon>unclassified sequences</taxon>
        <taxon>metagenomes</taxon>
        <taxon>ecological metagenomes</taxon>
    </lineage>
</organism>
<dbReference type="AlphaFoldDB" id="A0A1J5P6Z2"/>
<dbReference type="GO" id="GO:0006508">
    <property type="term" value="P:proteolysis"/>
    <property type="evidence" value="ECO:0007669"/>
    <property type="project" value="UniProtKB-KW"/>
</dbReference>
<feature type="domain" description="Lon protease AAA+ ATPase lid" evidence="2">
    <location>
        <begin position="47"/>
        <end position="93"/>
    </location>
</feature>
<dbReference type="EC" id="3.4.21.53" evidence="3"/>
<evidence type="ECO:0000259" key="1">
    <source>
        <dbReference type="Pfam" id="PF13682"/>
    </source>
</evidence>
<protein>
    <submittedName>
        <fullName evidence="3">Lon protease</fullName>
        <ecNumber evidence="3">3.4.21.53</ecNumber>
    </submittedName>
</protein>